<gene>
    <name evidence="1" type="ORF">CBU02nite_15090</name>
    <name evidence="3" type="ORF">FF104_12345</name>
    <name evidence="2" type="ORF">GND98_005920</name>
</gene>
<evidence type="ECO:0000313" key="3">
    <source>
        <dbReference type="EMBL" id="QMW91726.1"/>
    </source>
</evidence>
<organism evidence="1 4">
    <name type="scientific">Clostridium butyricum</name>
    <dbReference type="NCBI Taxonomy" id="1492"/>
    <lineage>
        <taxon>Bacteria</taxon>
        <taxon>Bacillati</taxon>
        <taxon>Bacillota</taxon>
        <taxon>Clostridia</taxon>
        <taxon>Eubacteriales</taxon>
        <taxon>Clostridiaceae</taxon>
        <taxon>Clostridium</taxon>
    </lineage>
</organism>
<reference evidence="2 5" key="3">
    <citation type="submission" date="2020-01" db="EMBL/GenBank/DDBJ databases">
        <title>Genome sequence of a 1,3-propanediol producer, Clostridium butyricum S3.</title>
        <authorList>
            <person name="Zhou J."/>
        </authorList>
    </citation>
    <scope>NUCLEOTIDE SEQUENCE [LARGE SCALE GENOMIC DNA]</scope>
    <source>
        <strain evidence="2 5">S3</strain>
    </source>
</reference>
<evidence type="ECO:0000313" key="2">
    <source>
        <dbReference type="EMBL" id="NAS17421.1"/>
    </source>
</evidence>
<proteinExistence type="predicted"/>
<dbReference type="GeneID" id="92944966"/>
<dbReference type="OrthoDB" id="1938183at2"/>
<reference evidence="3 6" key="1">
    <citation type="submission" date="2019-05" db="EMBL/GenBank/DDBJ databases">
        <authorList>
            <person name="Schori C."/>
            <person name="Ahrens C."/>
        </authorList>
    </citation>
    <scope>NUCLEOTIDE SEQUENCE [LARGE SCALE GENOMIC DNA]</scope>
    <source>
        <strain evidence="3 6">DSM 10702</strain>
    </source>
</reference>
<dbReference type="Proteomes" id="UP000474042">
    <property type="component" value="Unassembled WGS sequence"/>
</dbReference>
<reference evidence="1 4" key="2">
    <citation type="submission" date="2019-07" db="EMBL/GenBank/DDBJ databases">
        <title>Whole genome shotgun sequence of Clostridium butyricum NBRC 3858.</title>
        <authorList>
            <person name="Hosoyama A."/>
            <person name="Uohara A."/>
            <person name="Ohji S."/>
            <person name="Ichikawa N."/>
        </authorList>
    </citation>
    <scope>NUCLEOTIDE SEQUENCE [LARGE SCALE GENOMIC DNA]</scope>
    <source>
        <strain evidence="1 4">NBRC 3858</strain>
    </source>
</reference>
<dbReference type="RefSeq" id="WP_002580902.1">
    <property type="nucleotide sequence ID" value="NZ_AP019716.1"/>
</dbReference>
<evidence type="ECO:0000313" key="4">
    <source>
        <dbReference type="Proteomes" id="UP000321089"/>
    </source>
</evidence>
<name>A0A0Q0TK03_CLOBU</name>
<sequence length="73" mass="8587">MSKCPFWSDKKNKVDCYKECPMFISEHEEMNEEDQCIFHACDSSTGISFKDIIKEDYSFLNLSSYDDDKLVNI</sequence>
<dbReference type="Proteomes" id="UP000515243">
    <property type="component" value="Chromosome 1"/>
</dbReference>
<dbReference type="EMBL" id="BKBC01000015">
    <property type="protein sequence ID" value="GEQ21003.1"/>
    <property type="molecule type" value="Genomic_DNA"/>
</dbReference>
<evidence type="ECO:0000313" key="5">
    <source>
        <dbReference type="Proteomes" id="UP000474042"/>
    </source>
</evidence>
<evidence type="ECO:0000313" key="1">
    <source>
        <dbReference type="EMBL" id="GEQ21003.1"/>
    </source>
</evidence>
<evidence type="ECO:0000313" key="6">
    <source>
        <dbReference type="Proteomes" id="UP000515243"/>
    </source>
</evidence>
<dbReference type="Proteomes" id="UP000321089">
    <property type="component" value="Unassembled WGS sequence"/>
</dbReference>
<accession>A0A0Q0TK03</accession>
<dbReference type="EMBL" id="CP040626">
    <property type="protein sequence ID" value="QMW91726.1"/>
    <property type="molecule type" value="Genomic_DNA"/>
</dbReference>
<dbReference type="KEGG" id="cbut:ATN24_13600"/>
<protein>
    <submittedName>
        <fullName evidence="1">Uncharacterized protein</fullName>
    </submittedName>
</protein>
<dbReference type="EMBL" id="WOFV02000012">
    <property type="protein sequence ID" value="NAS17421.1"/>
    <property type="molecule type" value="Genomic_DNA"/>
</dbReference>
<dbReference type="AlphaFoldDB" id="A0A0Q0TK03"/>